<name>A0ABN7JMH5_9HYPH</name>
<proteinExistence type="predicted"/>
<keyword evidence="2" id="KW-1185">Reference proteome</keyword>
<protein>
    <recommendedName>
        <fullName evidence="3">NERD domain-containing protein</fullName>
    </recommendedName>
</protein>
<evidence type="ECO:0000313" key="2">
    <source>
        <dbReference type="Proteomes" id="UP000601041"/>
    </source>
</evidence>
<dbReference type="Proteomes" id="UP000601041">
    <property type="component" value="Unassembled WGS sequence"/>
</dbReference>
<organism evidence="1 2">
    <name type="scientific">Pseudorhizobium halotolerans</name>
    <dbReference type="NCBI Taxonomy" id="1233081"/>
    <lineage>
        <taxon>Bacteria</taxon>
        <taxon>Pseudomonadati</taxon>
        <taxon>Pseudomonadota</taxon>
        <taxon>Alphaproteobacteria</taxon>
        <taxon>Hyphomicrobiales</taxon>
        <taxon>Rhizobiaceae</taxon>
        <taxon>Rhizobium/Agrobacterium group</taxon>
        <taxon>Pseudorhizobium</taxon>
    </lineage>
</organism>
<dbReference type="RefSeq" id="WP_142587997.1">
    <property type="nucleotide sequence ID" value="NZ_CABFWE030000005.1"/>
</dbReference>
<accession>A0ABN7JMH5</accession>
<dbReference type="EMBL" id="CABFWE030000005">
    <property type="protein sequence ID" value="CAD7038408.1"/>
    <property type="molecule type" value="Genomic_DNA"/>
</dbReference>
<gene>
    <name evidence="1" type="ORF">RHAB21_02784</name>
</gene>
<evidence type="ECO:0008006" key="3">
    <source>
        <dbReference type="Google" id="ProtNLM"/>
    </source>
</evidence>
<reference evidence="1 2" key="1">
    <citation type="submission" date="2020-11" db="EMBL/GenBank/DDBJ databases">
        <authorList>
            <person name="Lassalle F."/>
        </authorList>
    </citation>
    <scope>NUCLEOTIDE SEQUENCE [LARGE SCALE GENOMIC DNA]</scope>
    <source>
        <strain evidence="1 2">AB21</strain>
    </source>
</reference>
<evidence type="ECO:0000313" key="1">
    <source>
        <dbReference type="EMBL" id="CAD7038408.1"/>
    </source>
</evidence>
<sequence length="291" mass="33835">MLIETKLNAGEIRFSTWLTRQGCPWIFIDQKPGLTADGAKRAPKKAFHRPDFLVLIDGFGSIAVDVKTYEIQTRFVTTGGTYDPPDYIEVAFVRLVWEEVKRLREFQRISNIPVWISMQSPKSQLSYMYRIDAIYDAYSPIFISEERRYFGIDDQEPMEIFDEWPITLAVDKITASEEPSFDFVVDGYGKFLLDFGAARHISSVFVHPIVVNLEGESHVKDLISIRQDRDLSEEHPPWPQEVALAEKIATDLRIEPPRIRDRLAYKNFIAFNEMEWKKIRLPPKSKKSRRS</sequence>
<comment type="caution">
    <text evidence="1">The sequence shown here is derived from an EMBL/GenBank/DDBJ whole genome shotgun (WGS) entry which is preliminary data.</text>
</comment>